<dbReference type="Gene3D" id="3.40.190.10">
    <property type="entry name" value="Periplasmic binding protein-like II"/>
    <property type="match status" value="2"/>
</dbReference>
<feature type="signal peptide" evidence="6">
    <location>
        <begin position="1"/>
        <end position="19"/>
    </location>
</feature>
<sequence length="317" mass="33668">MKKFIAMALFSAMCVTSLAGCGSSNGSGGSSAEGGTQAAAESDWEDVSAKGEMTIGMTLFAPMNYYDENNNFVGFDTELAQAVGEKLGIDINFVEINWDSKEIELNSKNIDCIWNGMCSTAERQETMTLSEPYLYNTQAMVMKADREDEIMSSVDGLTVTAEKGSTGEGKLQGTIADDDTVEVSAMEYFANSNYVASDSMAKALMEVKAGTADVALVDSVAAYGMVGPDTDYSDMVINVDNNFGLQEYVIGFRKGSDLEQHVSDAIDELYADGTVAQLAEKYNLSDLLIENDAQAATEAPEAATGETAAEAATAAAE</sequence>
<comment type="similarity">
    <text evidence="2 4">Belongs to the bacterial solute-binding protein 3 family.</text>
</comment>
<dbReference type="InterPro" id="IPR001638">
    <property type="entry name" value="Solute-binding_3/MltF_N"/>
</dbReference>
<proteinExistence type="inferred from homology"/>
<dbReference type="Pfam" id="PF00497">
    <property type="entry name" value="SBP_bac_3"/>
    <property type="match status" value="1"/>
</dbReference>
<feature type="domain" description="Solute-binding protein family 3/N-terminal" evidence="7">
    <location>
        <begin position="52"/>
        <end position="286"/>
    </location>
</feature>
<accession>A0A9D2EL07</accession>
<dbReference type="Proteomes" id="UP000824049">
    <property type="component" value="Unassembled WGS sequence"/>
</dbReference>
<dbReference type="AlphaFoldDB" id="A0A9D2EL07"/>
<evidence type="ECO:0000256" key="2">
    <source>
        <dbReference type="ARBA" id="ARBA00010333"/>
    </source>
</evidence>
<dbReference type="EMBL" id="DXBR01000043">
    <property type="protein sequence ID" value="HIZ39167.1"/>
    <property type="molecule type" value="Genomic_DNA"/>
</dbReference>
<dbReference type="PANTHER" id="PTHR35936">
    <property type="entry name" value="MEMBRANE-BOUND LYTIC MUREIN TRANSGLYCOSYLASE F"/>
    <property type="match status" value="1"/>
</dbReference>
<evidence type="ECO:0000259" key="7">
    <source>
        <dbReference type="SMART" id="SM00062"/>
    </source>
</evidence>
<evidence type="ECO:0000256" key="5">
    <source>
        <dbReference type="SAM" id="MobiDB-lite"/>
    </source>
</evidence>
<dbReference type="PROSITE" id="PS01039">
    <property type="entry name" value="SBP_BACTERIAL_3"/>
    <property type="match status" value="1"/>
</dbReference>
<comment type="caution">
    <text evidence="8">The sequence shown here is derived from an EMBL/GenBank/DDBJ whole genome shotgun (WGS) entry which is preliminary data.</text>
</comment>
<reference evidence="8" key="2">
    <citation type="submission" date="2021-04" db="EMBL/GenBank/DDBJ databases">
        <authorList>
            <person name="Gilroy R."/>
        </authorList>
    </citation>
    <scope>NUCLEOTIDE SEQUENCE</scope>
    <source>
        <strain evidence="8">CHK179-28034</strain>
    </source>
</reference>
<dbReference type="SMART" id="SM00062">
    <property type="entry name" value="PBPb"/>
    <property type="match status" value="1"/>
</dbReference>
<protein>
    <submittedName>
        <fullName evidence="8">Transporter substrate-binding domain-containing protein</fullName>
    </submittedName>
</protein>
<evidence type="ECO:0000256" key="3">
    <source>
        <dbReference type="ARBA" id="ARBA00022729"/>
    </source>
</evidence>
<gene>
    <name evidence="8" type="ORF">H9968_04450</name>
</gene>
<dbReference type="PANTHER" id="PTHR35936:SF34">
    <property type="entry name" value="ABC TRANSPORTER EXTRACELLULAR-BINDING PROTEIN YCKB-RELATED"/>
    <property type="match status" value="1"/>
</dbReference>
<evidence type="ECO:0000256" key="4">
    <source>
        <dbReference type="RuleBase" id="RU003744"/>
    </source>
</evidence>
<dbReference type="PROSITE" id="PS51257">
    <property type="entry name" value="PROKAR_LIPOPROTEIN"/>
    <property type="match status" value="1"/>
</dbReference>
<evidence type="ECO:0000313" key="9">
    <source>
        <dbReference type="Proteomes" id="UP000824049"/>
    </source>
</evidence>
<dbReference type="SUPFAM" id="SSF53850">
    <property type="entry name" value="Periplasmic binding protein-like II"/>
    <property type="match status" value="1"/>
</dbReference>
<reference evidence="8" key="1">
    <citation type="journal article" date="2021" name="PeerJ">
        <title>Extensive microbial diversity within the chicken gut microbiome revealed by metagenomics and culture.</title>
        <authorList>
            <person name="Gilroy R."/>
            <person name="Ravi A."/>
            <person name="Getino M."/>
            <person name="Pursley I."/>
            <person name="Horton D.L."/>
            <person name="Alikhan N.F."/>
            <person name="Baker D."/>
            <person name="Gharbi K."/>
            <person name="Hall N."/>
            <person name="Watson M."/>
            <person name="Adriaenssens E.M."/>
            <person name="Foster-Nyarko E."/>
            <person name="Jarju S."/>
            <person name="Secka A."/>
            <person name="Antonio M."/>
            <person name="Oren A."/>
            <person name="Chaudhuri R.R."/>
            <person name="La Ragione R."/>
            <person name="Hildebrand F."/>
            <person name="Pallen M.J."/>
        </authorList>
    </citation>
    <scope>NUCLEOTIDE SEQUENCE</scope>
    <source>
        <strain evidence="8">CHK179-28034</strain>
    </source>
</reference>
<keyword evidence="3 6" id="KW-0732">Signal</keyword>
<dbReference type="GO" id="GO:0030313">
    <property type="term" value="C:cell envelope"/>
    <property type="evidence" value="ECO:0007669"/>
    <property type="project" value="UniProtKB-SubCell"/>
</dbReference>
<evidence type="ECO:0000256" key="1">
    <source>
        <dbReference type="ARBA" id="ARBA00004196"/>
    </source>
</evidence>
<feature type="region of interest" description="Disordered" evidence="5">
    <location>
        <begin position="296"/>
        <end position="317"/>
    </location>
</feature>
<evidence type="ECO:0000313" key="8">
    <source>
        <dbReference type="EMBL" id="HIZ39167.1"/>
    </source>
</evidence>
<evidence type="ECO:0000256" key="6">
    <source>
        <dbReference type="SAM" id="SignalP"/>
    </source>
</evidence>
<comment type="subcellular location">
    <subcellularLocation>
        <location evidence="1">Cell envelope</location>
    </subcellularLocation>
</comment>
<dbReference type="InterPro" id="IPR018313">
    <property type="entry name" value="SBP_3_CS"/>
</dbReference>
<name>A0A9D2EL07_9FIRM</name>
<feature type="chain" id="PRO_5038658011" evidence="6">
    <location>
        <begin position="20"/>
        <end position="317"/>
    </location>
</feature>
<organism evidence="8 9">
    <name type="scientific">Candidatus Anaerobutyricum stercoris</name>
    <dbReference type="NCBI Taxonomy" id="2838457"/>
    <lineage>
        <taxon>Bacteria</taxon>
        <taxon>Bacillati</taxon>
        <taxon>Bacillota</taxon>
        <taxon>Clostridia</taxon>
        <taxon>Lachnospirales</taxon>
        <taxon>Lachnospiraceae</taxon>
        <taxon>Anaerobutyricum</taxon>
    </lineage>
</organism>